<dbReference type="AlphaFoldDB" id="A0A843U0R8"/>
<name>A0A843U0R8_COLES</name>
<sequence length="146" mass="16634">MTKVVMLAYWKADTYGRGRGDLPGGGGWCSPSGTRELSVSECEREWGRRAGERPVKKKQRELKMKHWLRPILGYRKPWVKEYGASYSGMGSPSYNYQEPFDASLYYIYAVGEMNRIEVTIPEVEVNDLPMSVELDVVELSSKLTCP</sequence>
<evidence type="ECO:0000313" key="1">
    <source>
        <dbReference type="EMBL" id="MQL77151.1"/>
    </source>
</evidence>
<dbReference type="Proteomes" id="UP000652761">
    <property type="component" value="Unassembled WGS sequence"/>
</dbReference>
<gene>
    <name evidence="1" type="ORF">Taro_009552</name>
</gene>
<keyword evidence="2" id="KW-1185">Reference proteome</keyword>
<evidence type="ECO:0000313" key="2">
    <source>
        <dbReference type="Proteomes" id="UP000652761"/>
    </source>
</evidence>
<accession>A0A843U0R8</accession>
<proteinExistence type="predicted"/>
<protein>
    <submittedName>
        <fullName evidence="1">Uncharacterized protein</fullName>
    </submittedName>
</protein>
<comment type="caution">
    <text evidence="1">The sequence shown here is derived from an EMBL/GenBank/DDBJ whole genome shotgun (WGS) entry which is preliminary data.</text>
</comment>
<dbReference type="EMBL" id="NMUH01000333">
    <property type="protein sequence ID" value="MQL77151.1"/>
    <property type="molecule type" value="Genomic_DNA"/>
</dbReference>
<reference evidence="1" key="1">
    <citation type="submission" date="2017-07" db="EMBL/GenBank/DDBJ databases">
        <title>Taro Niue Genome Assembly and Annotation.</title>
        <authorList>
            <person name="Atibalentja N."/>
            <person name="Keating K."/>
            <person name="Fields C.J."/>
        </authorList>
    </citation>
    <scope>NUCLEOTIDE SEQUENCE</scope>
    <source>
        <strain evidence="1">Niue_2</strain>
        <tissue evidence="1">Leaf</tissue>
    </source>
</reference>
<organism evidence="1 2">
    <name type="scientific">Colocasia esculenta</name>
    <name type="common">Wild taro</name>
    <name type="synonym">Arum esculentum</name>
    <dbReference type="NCBI Taxonomy" id="4460"/>
    <lineage>
        <taxon>Eukaryota</taxon>
        <taxon>Viridiplantae</taxon>
        <taxon>Streptophyta</taxon>
        <taxon>Embryophyta</taxon>
        <taxon>Tracheophyta</taxon>
        <taxon>Spermatophyta</taxon>
        <taxon>Magnoliopsida</taxon>
        <taxon>Liliopsida</taxon>
        <taxon>Araceae</taxon>
        <taxon>Aroideae</taxon>
        <taxon>Colocasieae</taxon>
        <taxon>Colocasia</taxon>
    </lineage>
</organism>